<keyword evidence="4" id="KW-1185">Reference proteome</keyword>
<dbReference type="Pfam" id="PF04367">
    <property type="entry name" value="DUF502"/>
    <property type="match status" value="1"/>
</dbReference>
<dbReference type="PANTHER" id="PTHR31876:SF26">
    <property type="entry name" value="PROTEIN LIKE COV 2"/>
    <property type="match status" value="1"/>
</dbReference>
<keyword evidence="2" id="KW-0472">Membrane</keyword>
<dbReference type="InterPro" id="IPR007462">
    <property type="entry name" value="COV1-like"/>
</dbReference>
<feature type="compositionally biased region" description="Basic and acidic residues" evidence="1">
    <location>
        <begin position="246"/>
        <end position="256"/>
    </location>
</feature>
<evidence type="ECO:0000256" key="2">
    <source>
        <dbReference type="SAM" id="Phobius"/>
    </source>
</evidence>
<feature type="region of interest" description="Disordered" evidence="1">
    <location>
        <begin position="224"/>
        <end position="256"/>
    </location>
</feature>
<dbReference type="RefSeq" id="WP_279529002.1">
    <property type="nucleotide sequence ID" value="NZ_CP122312.1"/>
</dbReference>
<dbReference type="Proteomes" id="UP001596447">
    <property type="component" value="Unassembled WGS sequence"/>
</dbReference>
<gene>
    <name evidence="3" type="ORF">ACFQJ9_06440</name>
</gene>
<dbReference type="EMBL" id="JBHTAR010000011">
    <property type="protein sequence ID" value="MFC7199055.1"/>
    <property type="molecule type" value="Genomic_DNA"/>
</dbReference>
<reference evidence="3 4" key="1">
    <citation type="journal article" date="2019" name="Int. J. Syst. Evol. Microbiol.">
        <title>The Global Catalogue of Microorganisms (GCM) 10K type strain sequencing project: providing services to taxonomists for standard genome sequencing and annotation.</title>
        <authorList>
            <consortium name="The Broad Institute Genomics Platform"/>
            <consortium name="The Broad Institute Genome Sequencing Center for Infectious Disease"/>
            <person name="Wu L."/>
            <person name="Ma J."/>
        </authorList>
    </citation>
    <scope>NUCLEOTIDE SEQUENCE [LARGE SCALE GENOMIC DNA]</scope>
    <source>
        <strain evidence="3 4">XZGYJ-43</strain>
    </source>
</reference>
<evidence type="ECO:0000256" key="1">
    <source>
        <dbReference type="SAM" id="MobiDB-lite"/>
    </source>
</evidence>
<keyword evidence="2" id="KW-0812">Transmembrane</keyword>
<comment type="caution">
    <text evidence="3">The sequence shown here is derived from an EMBL/GenBank/DDBJ whole genome shotgun (WGS) entry which is preliminary data.</text>
</comment>
<sequence length="256" mass="28057">MEDERFGRQQMQAAGESAVDRLREAVLTGIAVMVPLLITFYVLLTAVDLLMGVLDPLARFLQQAGIAPDQQKFIIQVAAIVSLTILTLGIGFAASLPAGDKVISYFDQIIERIPGIGAIYTSFRQMSDVMLESDANNFREVKLVEYPHEGSYTLGFETTRTPEPVREAAGDDTMRTLFLPLAPNPVMGGFLAHIPEERIMDVDMTVEEGMRTVITTGVAVAEPGQGEGLSREKLEQLGGVDVANALDERDRKDREQ</sequence>
<evidence type="ECO:0000313" key="3">
    <source>
        <dbReference type="EMBL" id="MFC7199055.1"/>
    </source>
</evidence>
<accession>A0ABD5Z1H7</accession>
<organism evidence="3 4">
    <name type="scientific">Halospeciosus flavus</name>
    <dbReference type="NCBI Taxonomy" id="3032283"/>
    <lineage>
        <taxon>Archaea</taxon>
        <taxon>Methanobacteriati</taxon>
        <taxon>Methanobacteriota</taxon>
        <taxon>Stenosarchaea group</taxon>
        <taxon>Halobacteria</taxon>
        <taxon>Halobacteriales</taxon>
        <taxon>Halobacteriaceae</taxon>
        <taxon>Halospeciosus</taxon>
    </lineage>
</organism>
<proteinExistence type="predicted"/>
<evidence type="ECO:0000313" key="4">
    <source>
        <dbReference type="Proteomes" id="UP001596447"/>
    </source>
</evidence>
<protein>
    <submittedName>
        <fullName evidence="3">DUF502 domain-containing protein</fullName>
    </submittedName>
</protein>
<feature type="transmembrane region" description="Helical" evidence="2">
    <location>
        <begin position="73"/>
        <end position="96"/>
    </location>
</feature>
<name>A0ABD5Z1H7_9EURY</name>
<dbReference type="PANTHER" id="PTHR31876">
    <property type="entry name" value="COV-LIKE PROTEIN 1"/>
    <property type="match status" value="1"/>
</dbReference>
<keyword evidence="2" id="KW-1133">Transmembrane helix</keyword>
<dbReference type="AlphaFoldDB" id="A0ABD5Z1H7"/>
<feature type="transmembrane region" description="Helical" evidence="2">
    <location>
        <begin position="30"/>
        <end position="53"/>
    </location>
</feature>